<dbReference type="SUPFAM" id="SSF81653">
    <property type="entry name" value="Calcium ATPase, transduction domain A"/>
    <property type="match status" value="1"/>
</dbReference>
<accession>A0A166DFU7</accession>
<feature type="transmembrane region" description="Helical" evidence="11">
    <location>
        <begin position="72"/>
        <end position="100"/>
    </location>
</feature>
<dbReference type="EMBL" id="LWMW01000115">
    <property type="protein sequence ID" value="KZX15559.1"/>
    <property type="molecule type" value="Genomic_DNA"/>
</dbReference>
<keyword evidence="7" id="KW-0067">ATP-binding</keyword>
<dbReference type="InterPro" id="IPR023214">
    <property type="entry name" value="HAD_sf"/>
</dbReference>
<keyword evidence="6" id="KW-0547">Nucleotide-binding</keyword>
<evidence type="ECO:0000256" key="3">
    <source>
        <dbReference type="ARBA" id="ARBA00022475"/>
    </source>
</evidence>
<dbReference type="PANTHER" id="PTHR48085:SF5">
    <property type="entry name" value="CADMIUM_ZINC-TRANSPORTING ATPASE HMA4-RELATED"/>
    <property type="match status" value="1"/>
</dbReference>
<evidence type="ECO:0000256" key="9">
    <source>
        <dbReference type="ARBA" id="ARBA00022989"/>
    </source>
</evidence>
<evidence type="ECO:0000313" key="13">
    <source>
        <dbReference type="EMBL" id="KZX15559.1"/>
    </source>
</evidence>
<evidence type="ECO:0000313" key="14">
    <source>
        <dbReference type="Proteomes" id="UP000077275"/>
    </source>
</evidence>
<feature type="domain" description="P-type ATPase A" evidence="12">
    <location>
        <begin position="118"/>
        <end position="218"/>
    </location>
</feature>
<dbReference type="InterPro" id="IPR008250">
    <property type="entry name" value="ATPase_P-typ_transduc_dom_A_sf"/>
</dbReference>
<feature type="transmembrane region" description="Helical" evidence="11">
    <location>
        <begin position="39"/>
        <end position="60"/>
    </location>
</feature>
<dbReference type="Pfam" id="PF00122">
    <property type="entry name" value="E1-E2_ATPase"/>
    <property type="match status" value="1"/>
</dbReference>
<comment type="similarity">
    <text evidence="2">Belongs to the cation transport ATPase (P-type) (TC 3.A.3) family. Type IB subfamily.</text>
</comment>
<dbReference type="NCBIfam" id="TIGR01494">
    <property type="entry name" value="ATPase_P-type"/>
    <property type="match status" value="2"/>
</dbReference>
<feature type="transmembrane region" description="Helical" evidence="11">
    <location>
        <begin position="15"/>
        <end position="32"/>
    </location>
</feature>
<dbReference type="RefSeq" id="WP_067260001.1">
    <property type="nucleotide sequence ID" value="NZ_LWMW01000115.1"/>
</dbReference>
<dbReference type="InterPro" id="IPR051014">
    <property type="entry name" value="Cation_Transport_ATPase_IB"/>
</dbReference>
<sequence>MNLKNILFNTEKRTVIFLVISLLALLLSFVNITLYGVNFAWIAIILCGIPIIKDAVVGLVTEFDIKADVLVAMALIASIIIGEIFAAGEIAFIMAIGGLLEEYTVARSKAGIEKLIQLTPRTARSIKDGNEEIIDAKDVKIGDLIKILPGETIPADGEIVDGETSVDQSIMTGEPIPVDKTVDDEVFSGTVNQFGSIIVKSTKLGKDSSLNRMISLVESADAGKSKIVRLTDKWATWIVVIALGLAILTWFLTGEIIRSVTILVVFCPCALVLATPTAIVAAIGNLTKVGILVKEGDALERLSKVKKIIFDKTGTLTYGKPEVTDIILYEDHDKEKLLQIIASLENKSEHPLGKSIVNYYNNHENERNQGVYISKLLHVIDFEMIIGKGIKGKVDGKEVLAGNVELFKDNNISIPRTWQNEKLSDFNEEGCIIIYLAIESEFMGALILNDVLRKDAKEVINSIENSQLEPILVTGDNEKPAKHMAKQLGISNISYNSLPETKMNIINDYQKNNEKVAMIGDGVNDAPSLKKAFVGIAMGGIGSDIAIDAADIVLISDDIKFIPHLLGISKKTMKTININIMISLLLNFIAIILAILGILNPITGALVHNIGSVLVVIYSSLLLMWK</sequence>
<keyword evidence="14" id="KW-1185">Reference proteome</keyword>
<evidence type="ECO:0000256" key="2">
    <source>
        <dbReference type="ARBA" id="ARBA00006024"/>
    </source>
</evidence>
<evidence type="ECO:0000256" key="8">
    <source>
        <dbReference type="ARBA" id="ARBA00022967"/>
    </source>
</evidence>
<evidence type="ECO:0000256" key="7">
    <source>
        <dbReference type="ARBA" id="ARBA00022840"/>
    </source>
</evidence>
<dbReference type="CDD" id="cd02079">
    <property type="entry name" value="P-type_ATPase_HM"/>
    <property type="match status" value="1"/>
</dbReference>
<dbReference type="PRINTS" id="PR00119">
    <property type="entry name" value="CATATPASE"/>
</dbReference>
<dbReference type="AlphaFoldDB" id="A0A166DFU7"/>
<dbReference type="InterPro" id="IPR059000">
    <property type="entry name" value="ATPase_P-type_domA"/>
</dbReference>
<dbReference type="SUPFAM" id="SSF81665">
    <property type="entry name" value="Calcium ATPase, transmembrane domain M"/>
    <property type="match status" value="1"/>
</dbReference>
<gene>
    <name evidence="13" type="primary">copA_2</name>
    <name evidence="13" type="ORF">MBCUT_14310</name>
</gene>
<dbReference type="SUPFAM" id="SSF56784">
    <property type="entry name" value="HAD-like"/>
    <property type="match status" value="1"/>
</dbReference>
<dbReference type="PATRIC" id="fig|47311.3.peg.1562"/>
<organism evidence="13 14">
    <name type="scientific">Methanobrevibacter cuticularis</name>
    <dbReference type="NCBI Taxonomy" id="47311"/>
    <lineage>
        <taxon>Archaea</taxon>
        <taxon>Methanobacteriati</taxon>
        <taxon>Methanobacteriota</taxon>
        <taxon>Methanomada group</taxon>
        <taxon>Methanobacteria</taxon>
        <taxon>Methanobacteriales</taxon>
        <taxon>Methanobacteriaceae</taxon>
        <taxon>Methanobrevibacter</taxon>
    </lineage>
</organism>
<keyword evidence="4 11" id="KW-0812">Transmembrane</keyword>
<proteinExistence type="inferred from homology"/>
<dbReference type="SFLD" id="SFLDS00003">
    <property type="entry name" value="Haloacid_Dehalogenase"/>
    <property type="match status" value="1"/>
</dbReference>
<dbReference type="GO" id="GO:0016887">
    <property type="term" value="F:ATP hydrolysis activity"/>
    <property type="evidence" value="ECO:0007669"/>
    <property type="project" value="InterPro"/>
</dbReference>
<keyword evidence="8" id="KW-1278">Translocase</keyword>
<feature type="transmembrane region" description="Helical" evidence="11">
    <location>
        <begin position="259"/>
        <end position="284"/>
    </location>
</feature>
<dbReference type="InterPro" id="IPR018303">
    <property type="entry name" value="ATPase_P-typ_P_site"/>
</dbReference>
<comment type="subcellular location">
    <subcellularLocation>
        <location evidence="1">Cell membrane</location>
        <topology evidence="1">Multi-pass membrane protein</topology>
    </subcellularLocation>
</comment>
<dbReference type="PANTHER" id="PTHR48085">
    <property type="entry name" value="CADMIUM/ZINC-TRANSPORTING ATPASE HMA2-RELATED"/>
    <property type="match status" value="1"/>
</dbReference>
<protein>
    <submittedName>
        <fullName evidence="13">Putative copper-importing P-type ATPase A</fullName>
        <ecNumber evidence="13">3.6.3.54</ecNumber>
    </submittedName>
</protein>
<evidence type="ECO:0000256" key="11">
    <source>
        <dbReference type="SAM" id="Phobius"/>
    </source>
</evidence>
<dbReference type="OrthoDB" id="8588at2157"/>
<dbReference type="PRINTS" id="PR00120">
    <property type="entry name" value="HATPASE"/>
</dbReference>
<dbReference type="InterPro" id="IPR023299">
    <property type="entry name" value="ATPase_P-typ_cyto_dom_N"/>
</dbReference>
<evidence type="ECO:0000256" key="10">
    <source>
        <dbReference type="ARBA" id="ARBA00023136"/>
    </source>
</evidence>
<keyword evidence="10 11" id="KW-0472">Membrane</keyword>
<keyword evidence="9 11" id="KW-1133">Transmembrane helix</keyword>
<evidence type="ECO:0000256" key="6">
    <source>
        <dbReference type="ARBA" id="ARBA00022741"/>
    </source>
</evidence>
<evidence type="ECO:0000256" key="4">
    <source>
        <dbReference type="ARBA" id="ARBA00022692"/>
    </source>
</evidence>
<feature type="transmembrane region" description="Helical" evidence="11">
    <location>
        <begin position="578"/>
        <end position="599"/>
    </location>
</feature>
<keyword evidence="3" id="KW-1003">Cell membrane</keyword>
<keyword evidence="5" id="KW-0479">Metal-binding</keyword>
<dbReference type="GO" id="GO:0005886">
    <property type="term" value="C:plasma membrane"/>
    <property type="evidence" value="ECO:0007669"/>
    <property type="project" value="UniProtKB-SubCell"/>
</dbReference>
<evidence type="ECO:0000256" key="5">
    <source>
        <dbReference type="ARBA" id="ARBA00022723"/>
    </source>
</evidence>
<dbReference type="InterPro" id="IPR001757">
    <property type="entry name" value="P_typ_ATPase"/>
</dbReference>
<reference evidence="13 14" key="1">
    <citation type="submission" date="2016-04" db="EMBL/GenBank/DDBJ databases">
        <title>Genome sequence of Methanobrevibacter cuticularis DSM 11139.</title>
        <authorList>
            <person name="Poehlein A."/>
            <person name="Seedorf H."/>
            <person name="Daniel R."/>
        </authorList>
    </citation>
    <scope>NUCLEOTIDE SEQUENCE [LARGE SCALE GENOMIC DNA]</scope>
    <source>
        <strain evidence="13 14">DSM 11139</strain>
    </source>
</reference>
<dbReference type="Gene3D" id="3.40.50.1000">
    <property type="entry name" value="HAD superfamily/HAD-like"/>
    <property type="match status" value="1"/>
</dbReference>
<dbReference type="InterPro" id="IPR036412">
    <property type="entry name" value="HAD-like_sf"/>
</dbReference>
<evidence type="ECO:0000256" key="1">
    <source>
        <dbReference type="ARBA" id="ARBA00004651"/>
    </source>
</evidence>
<comment type="caution">
    <text evidence="13">The sequence shown here is derived from an EMBL/GenBank/DDBJ whole genome shotgun (WGS) entry which is preliminary data.</text>
</comment>
<feature type="transmembrane region" description="Helical" evidence="11">
    <location>
        <begin position="605"/>
        <end position="625"/>
    </location>
</feature>
<name>A0A166DFU7_9EURY</name>
<feature type="transmembrane region" description="Helical" evidence="11">
    <location>
        <begin position="234"/>
        <end position="253"/>
    </location>
</feature>
<dbReference type="InterPro" id="IPR027256">
    <property type="entry name" value="P-typ_ATPase_IB"/>
</dbReference>
<dbReference type="GO" id="GO:0005524">
    <property type="term" value="F:ATP binding"/>
    <property type="evidence" value="ECO:0007669"/>
    <property type="project" value="UniProtKB-KW"/>
</dbReference>
<dbReference type="InterPro" id="IPR044492">
    <property type="entry name" value="P_typ_ATPase_HD_dom"/>
</dbReference>
<dbReference type="GO" id="GO:0046872">
    <property type="term" value="F:metal ion binding"/>
    <property type="evidence" value="ECO:0007669"/>
    <property type="project" value="UniProtKB-KW"/>
</dbReference>
<evidence type="ECO:0000259" key="12">
    <source>
        <dbReference type="Pfam" id="PF00122"/>
    </source>
</evidence>
<dbReference type="FunFam" id="2.70.150.10:FF:000020">
    <property type="entry name" value="Copper-exporting P-type ATPase A"/>
    <property type="match status" value="1"/>
</dbReference>
<dbReference type="Gene3D" id="2.70.150.10">
    <property type="entry name" value="Calcium-transporting ATPase, cytoplasmic transduction domain A"/>
    <property type="match status" value="1"/>
</dbReference>
<dbReference type="Pfam" id="PF00702">
    <property type="entry name" value="Hydrolase"/>
    <property type="match status" value="1"/>
</dbReference>
<keyword evidence="13" id="KW-0378">Hydrolase</keyword>
<dbReference type="Proteomes" id="UP000077275">
    <property type="component" value="Unassembled WGS sequence"/>
</dbReference>
<dbReference type="GO" id="GO:0019829">
    <property type="term" value="F:ATPase-coupled monoatomic cation transmembrane transporter activity"/>
    <property type="evidence" value="ECO:0007669"/>
    <property type="project" value="InterPro"/>
</dbReference>
<dbReference type="PROSITE" id="PS00154">
    <property type="entry name" value="ATPASE_E1_E2"/>
    <property type="match status" value="1"/>
</dbReference>
<dbReference type="EC" id="3.6.3.54" evidence="13"/>
<dbReference type="SFLD" id="SFLDF00027">
    <property type="entry name" value="p-type_atpase"/>
    <property type="match status" value="1"/>
</dbReference>
<dbReference type="Gene3D" id="3.40.1110.10">
    <property type="entry name" value="Calcium-transporting ATPase, cytoplasmic domain N"/>
    <property type="match status" value="1"/>
</dbReference>
<dbReference type="SFLD" id="SFLDG00002">
    <property type="entry name" value="C1.7:_P-type_atpase_like"/>
    <property type="match status" value="1"/>
</dbReference>
<dbReference type="InterPro" id="IPR023298">
    <property type="entry name" value="ATPase_P-typ_TM_dom_sf"/>
</dbReference>
<dbReference type="NCBIfam" id="TIGR01525">
    <property type="entry name" value="ATPase-IB_hvy"/>
    <property type="match status" value="1"/>
</dbReference>